<accession>A0ABR2S9Z7</accession>
<feature type="region of interest" description="Disordered" evidence="1">
    <location>
        <begin position="73"/>
        <end position="131"/>
    </location>
</feature>
<proteinExistence type="predicted"/>
<name>A0ABR2S9Z7_9ROSI</name>
<comment type="caution">
    <text evidence="2">The sequence shown here is derived from an EMBL/GenBank/DDBJ whole genome shotgun (WGS) entry which is preliminary data.</text>
</comment>
<dbReference type="EMBL" id="JBBPBN010000016">
    <property type="protein sequence ID" value="KAK9021989.1"/>
    <property type="molecule type" value="Genomic_DNA"/>
</dbReference>
<keyword evidence="3" id="KW-1185">Reference proteome</keyword>
<sequence length="131" mass="13716">MLTSSWLTLTSSWSTGQSVNGSGRIWSTGRVGSNNWVGSTSQVRVKVKSGPGQQVKSLVRFKVGSSLIRFTGSVQNRSGPNADSGPAHIWALTISPPSGHSSQPTPRLDPRTAQQGSHSPLPGPLPCLSAV</sequence>
<gene>
    <name evidence="2" type="ORF">V6N11_011948</name>
</gene>
<evidence type="ECO:0000313" key="2">
    <source>
        <dbReference type="EMBL" id="KAK9021989.1"/>
    </source>
</evidence>
<organism evidence="2 3">
    <name type="scientific">Hibiscus sabdariffa</name>
    <name type="common">roselle</name>
    <dbReference type="NCBI Taxonomy" id="183260"/>
    <lineage>
        <taxon>Eukaryota</taxon>
        <taxon>Viridiplantae</taxon>
        <taxon>Streptophyta</taxon>
        <taxon>Embryophyta</taxon>
        <taxon>Tracheophyta</taxon>
        <taxon>Spermatophyta</taxon>
        <taxon>Magnoliopsida</taxon>
        <taxon>eudicotyledons</taxon>
        <taxon>Gunneridae</taxon>
        <taxon>Pentapetalae</taxon>
        <taxon>rosids</taxon>
        <taxon>malvids</taxon>
        <taxon>Malvales</taxon>
        <taxon>Malvaceae</taxon>
        <taxon>Malvoideae</taxon>
        <taxon>Hibiscus</taxon>
    </lineage>
</organism>
<dbReference type="Proteomes" id="UP001396334">
    <property type="component" value="Unassembled WGS sequence"/>
</dbReference>
<feature type="compositionally biased region" description="Polar residues" evidence="1">
    <location>
        <begin position="95"/>
        <end position="105"/>
    </location>
</feature>
<evidence type="ECO:0000313" key="3">
    <source>
        <dbReference type="Proteomes" id="UP001396334"/>
    </source>
</evidence>
<reference evidence="2 3" key="1">
    <citation type="journal article" date="2024" name="G3 (Bethesda)">
        <title>Genome assembly of Hibiscus sabdariffa L. provides insights into metabolisms of medicinal natural products.</title>
        <authorList>
            <person name="Kim T."/>
        </authorList>
    </citation>
    <scope>NUCLEOTIDE SEQUENCE [LARGE SCALE GENOMIC DNA]</scope>
    <source>
        <strain evidence="2">TK-2024</strain>
        <tissue evidence="2">Old leaves</tissue>
    </source>
</reference>
<protein>
    <submittedName>
        <fullName evidence="2">Uncharacterized protein</fullName>
    </submittedName>
</protein>
<evidence type="ECO:0000256" key="1">
    <source>
        <dbReference type="SAM" id="MobiDB-lite"/>
    </source>
</evidence>